<sequence>MLDLGASINVLPYSLYESVELGELLPTNVVIQLADRSTSIPRGVLKDVLVEVDKMTFPADFYVINMEHDRHSASILLGRPFLKTANARTDCGTGSLTMQFDGQNVEFKMHDAMGGKEDHSIYSIDVVKPSVHVEFDVRKRGRTQGSNEPEAHEEPAASEVMIDTMGLTGLNREQKVTWRSLCRSKRVVQCTKFLDTTFLAQLGLLDGFREMMGRAGLLGMLDYTPRTYKRCVYEFLSTLTLVKHRGETRIRFRMHDRVRDISMSQVREAFGWVAPSSDNPFIPMGEPSEEVGVFWYRIFGLPLSSGGEKISSIRHPGLRMAAYFLGMTIFCKGETGKLNQLEMCYLPSLLPGSVGIPDWADLWLKSCIDVRTKLGGHLSMGAGARRRNRLSSIEEQLQALTLQGNATMGYMRHLDAFFQQQYGGSYVPYGDFPGGASGSGASGSGGAYHGDP</sequence>
<protein>
    <recommendedName>
        <fullName evidence="1">Arabidopsis retrotransposon Orf1 C-terminal domain-containing protein</fullName>
    </recommendedName>
</protein>
<evidence type="ECO:0000313" key="3">
    <source>
        <dbReference type="Proteomes" id="UP000035740"/>
    </source>
</evidence>
<name>A0A0J8BV80_BETVV</name>
<dbReference type="PANTHER" id="PTHR33067">
    <property type="entry name" value="RNA-DIRECTED DNA POLYMERASE-RELATED"/>
    <property type="match status" value="1"/>
</dbReference>
<dbReference type="AlphaFoldDB" id="A0A0J8BV80"/>
<accession>A0A0J8BV80</accession>
<dbReference type="EMBL" id="KQ090162">
    <property type="protein sequence ID" value="KMT03909.1"/>
    <property type="molecule type" value="Genomic_DNA"/>
</dbReference>
<dbReference type="Proteomes" id="UP000035740">
    <property type="component" value="Chromosome 8"/>
</dbReference>
<evidence type="ECO:0000259" key="1">
    <source>
        <dbReference type="Pfam" id="PF03078"/>
    </source>
</evidence>
<dbReference type="eggNOG" id="KOG0017">
    <property type="taxonomic scope" value="Eukaryota"/>
</dbReference>
<dbReference type="Gramene" id="KMT03909">
    <property type="protein sequence ID" value="KMT03909"/>
    <property type="gene ID" value="BVRB_8g187680"/>
</dbReference>
<dbReference type="PANTHER" id="PTHR33067:SF9">
    <property type="entry name" value="RNA-DIRECTED DNA POLYMERASE"/>
    <property type="match status" value="1"/>
</dbReference>
<proteinExistence type="predicted"/>
<dbReference type="Pfam" id="PF03078">
    <property type="entry name" value="ATHILA"/>
    <property type="match status" value="1"/>
</dbReference>
<feature type="domain" description="Arabidopsis retrotransposon Orf1 C-terminal" evidence="1">
    <location>
        <begin position="140"/>
        <end position="348"/>
    </location>
</feature>
<dbReference type="OrthoDB" id="1434404at2759"/>
<keyword evidence="3" id="KW-1185">Reference proteome</keyword>
<organism evidence="2 3">
    <name type="scientific">Beta vulgaris subsp. vulgaris</name>
    <name type="common">Beet</name>
    <dbReference type="NCBI Taxonomy" id="3555"/>
    <lineage>
        <taxon>Eukaryota</taxon>
        <taxon>Viridiplantae</taxon>
        <taxon>Streptophyta</taxon>
        <taxon>Embryophyta</taxon>
        <taxon>Tracheophyta</taxon>
        <taxon>Spermatophyta</taxon>
        <taxon>Magnoliopsida</taxon>
        <taxon>eudicotyledons</taxon>
        <taxon>Gunneridae</taxon>
        <taxon>Pentapetalae</taxon>
        <taxon>Caryophyllales</taxon>
        <taxon>Chenopodiaceae</taxon>
        <taxon>Betoideae</taxon>
        <taxon>Beta</taxon>
    </lineage>
</organism>
<dbReference type="InterPro" id="IPR004312">
    <property type="entry name" value="ATHILA_Orf1_C"/>
</dbReference>
<evidence type="ECO:0000313" key="2">
    <source>
        <dbReference type="EMBL" id="KMT03909.1"/>
    </source>
</evidence>
<reference evidence="2 3" key="1">
    <citation type="journal article" date="2014" name="Nature">
        <title>The genome of the recently domesticated crop plant sugar beet (Beta vulgaris).</title>
        <authorList>
            <person name="Dohm J.C."/>
            <person name="Minoche A.E."/>
            <person name="Holtgrawe D."/>
            <person name="Capella-Gutierrez S."/>
            <person name="Zakrzewski F."/>
            <person name="Tafer H."/>
            <person name="Rupp O."/>
            <person name="Sorensen T.R."/>
            <person name="Stracke R."/>
            <person name="Reinhardt R."/>
            <person name="Goesmann A."/>
            <person name="Kraft T."/>
            <person name="Schulz B."/>
            <person name="Stadler P.F."/>
            <person name="Schmidt T."/>
            <person name="Gabaldon T."/>
            <person name="Lehrach H."/>
            <person name="Weisshaar B."/>
            <person name="Himmelbauer H."/>
        </authorList>
    </citation>
    <scope>NUCLEOTIDE SEQUENCE [LARGE SCALE GENOMIC DNA]</scope>
    <source>
        <tissue evidence="2">Taproot</tissue>
    </source>
</reference>
<gene>
    <name evidence="2" type="ORF">BVRB_8g187680</name>
</gene>
<dbReference type="CDD" id="cd00303">
    <property type="entry name" value="retropepsin_like"/>
    <property type="match status" value="1"/>
</dbReference>
<dbReference type="InterPro" id="IPR021109">
    <property type="entry name" value="Peptidase_aspartic_dom_sf"/>
</dbReference>
<dbReference type="Gene3D" id="2.40.70.10">
    <property type="entry name" value="Acid Proteases"/>
    <property type="match status" value="1"/>
</dbReference>